<reference evidence="6 7" key="3">
    <citation type="journal article" date="2019" name="Appl. Environ. Microbiol.">
        <title>Population genetics and characterization of Campylobacter jejuni isolates in western jackdaws and game birds in Finland.</title>
        <authorList>
            <person name="Kovanen S."/>
            <person name="Rossi M."/>
            <person name="Pohja-Mykra M."/>
            <person name="Nieminen T."/>
            <person name="Raunio-Saarnisto M."/>
            <person name="Sauvala M."/>
            <person name="Fredriksson-Ahomaa M."/>
            <person name="Hanninen M.L."/>
            <person name="Kivisto R."/>
        </authorList>
    </citation>
    <scope>NUCLEOTIDE SEQUENCE [LARGE SCALE GENOMIC DNA]</scope>
    <source>
        <strain evidence="4 7">CB296</strain>
        <strain evidence="5 6">CB304</strain>
        <strain evidence="3">SO-26</strain>
    </source>
</reference>
<evidence type="ECO:0000313" key="7">
    <source>
        <dbReference type="Proteomes" id="UP000287237"/>
    </source>
</evidence>
<dbReference type="Proteomes" id="UP000286791">
    <property type="component" value="Unassembled WGS sequence"/>
</dbReference>
<dbReference type="EMBL" id="PQZD01000012">
    <property type="protein sequence ID" value="RTI47060.1"/>
    <property type="molecule type" value="Genomic_DNA"/>
</dbReference>
<evidence type="ECO:0000313" key="4">
    <source>
        <dbReference type="EMBL" id="RTJ94583.1"/>
    </source>
</evidence>
<dbReference type="RefSeq" id="WP_002881155.1">
    <property type="nucleotide sequence ID" value="NZ_AP028386.1"/>
</dbReference>
<dbReference type="Proteomes" id="UP000865560">
    <property type="component" value="Unassembled WGS sequence"/>
</dbReference>
<name>A0A1E7NNE6_CAMJU</name>
<evidence type="ECO:0000313" key="9">
    <source>
        <dbReference type="Proteomes" id="UP000865560"/>
    </source>
</evidence>
<evidence type="ECO:0000313" key="8">
    <source>
        <dbReference type="Proteomes" id="UP000482054"/>
    </source>
</evidence>
<dbReference type="EMBL" id="MJVJ01000049">
    <property type="protein sequence ID" value="OEV49230.1"/>
    <property type="molecule type" value="Genomic_DNA"/>
</dbReference>
<dbReference type="Proteomes" id="UP000287197">
    <property type="component" value="Unassembled WGS sequence"/>
</dbReference>
<evidence type="ECO:0000313" key="5">
    <source>
        <dbReference type="EMBL" id="RTJ98010.1"/>
    </source>
</evidence>
<evidence type="ECO:0000313" key="2">
    <source>
        <dbReference type="EMBL" id="OEV49230.1"/>
    </source>
</evidence>
<reference evidence="1 8" key="4">
    <citation type="submission" date="2019-10" db="EMBL/GenBank/DDBJ databases">
        <authorList>
            <consortium name="PulseNet: The National Subtyping Network for Foodborne Disease Surveillance"/>
            <person name="Tarr C.L."/>
            <person name="Trees E."/>
            <person name="Katz L.S."/>
            <person name="Carleton-Romer H.A."/>
            <person name="Stroika S."/>
            <person name="Kucerova Z."/>
            <person name="Roache K.F."/>
            <person name="Sabol A.L."/>
            <person name="Besser J."/>
            <person name="Gerner-Smidt P."/>
        </authorList>
    </citation>
    <scope>NUCLEOTIDE SEQUENCE [LARGE SCALE GENOMIC DNA]</scope>
    <source>
        <strain evidence="1 8">PNUSAC012955</strain>
    </source>
</reference>
<sequence length="73" mass="8513">MAIKIEISGFDKDFLPVFESLAKSLKATYCLLECDTPEEKKQSSMKKALEEMKNGEHETFKNFDEYKKAMREI</sequence>
<accession>A0A1E7NNE6</accession>
<evidence type="ECO:0000313" key="1">
    <source>
        <dbReference type="EMBL" id="EDJ6169797.1"/>
    </source>
</evidence>
<protein>
    <recommendedName>
        <fullName evidence="10">Competence/damage-inducible domain-containing protein</fullName>
    </recommendedName>
</protein>
<comment type="caution">
    <text evidence="4">The sequence shown here is derived from an EMBL/GenBank/DDBJ whole genome shotgun (WGS) entry which is preliminary data.</text>
</comment>
<reference evidence="3" key="2">
    <citation type="submission" date="2018-01" db="EMBL/GenBank/DDBJ databases">
        <authorList>
            <person name="Kovanen S."/>
            <person name="Nieminen T."/>
            <person name="Pohja-Mykra M."/>
            <person name="Raunio-Saarnisto M."/>
            <person name="Sauvala M."/>
            <person name="Fredriksson-Ahomaa M."/>
            <person name="Hanninen M.-L."/>
            <person name="Kivisto R."/>
        </authorList>
    </citation>
    <scope>NUCLEOTIDE SEQUENCE</scope>
    <source>
        <strain evidence="3">SO-26</strain>
    </source>
</reference>
<evidence type="ECO:0000313" key="6">
    <source>
        <dbReference type="Proteomes" id="UP000286791"/>
    </source>
</evidence>
<dbReference type="Proteomes" id="UP000287237">
    <property type="component" value="Unassembled WGS sequence"/>
</dbReference>
<dbReference type="Proteomes" id="UP000482054">
    <property type="component" value="Unassembled WGS sequence"/>
</dbReference>
<evidence type="ECO:0008006" key="10">
    <source>
        <dbReference type="Google" id="ProtNLM"/>
    </source>
</evidence>
<dbReference type="EMBL" id="PRCK01000011">
    <property type="protein sequence ID" value="RTJ94583.1"/>
    <property type="molecule type" value="Genomic_DNA"/>
</dbReference>
<dbReference type="EMBL" id="AAMOXJ010000047">
    <property type="protein sequence ID" value="EDJ6169797.1"/>
    <property type="molecule type" value="Genomic_DNA"/>
</dbReference>
<dbReference type="EMBL" id="PRCE01000046">
    <property type="protein sequence ID" value="RTJ98010.1"/>
    <property type="molecule type" value="Genomic_DNA"/>
</dbReference>
<dbReference type="AlphaFoldDB" id="A0A1E7NNE6"/>
<reference evidence="2 9" key="1">
    <citation type="submission" date="2016-09" db="EMBL/GenBank/DDBJ databases">
        <title>Campylobacter from American crows.</title>
        <authorList>
            <person name="Weis A.M."/>
            <person name="Weimer B.C."/>
            <person name="Townsend A.K."/>
            <person name="Taff C."/>
        </authorList>
    </citation>
    <scope>NUCLEOTIDE SEQUENCE [LARGE SCALE GENOMIC DNA]</scope>
    <source>
        <strain evidence="2 9">BCW_3791</strain>
    </source>
</reference>
<evidence type="ECO:0000313" key="3">
    <source>
        <dbReference type="EMBL" id="RTI47060.1"/>
    </source>
</evidence>
<proteinExistence type="predicted"/>
<organism evidence="4 7">
    <name type="scientific">Campylobacter jejuni</name>
    <dbReference type="NCBI Taxonomy" id="197"/>
    <lineage>
        <taxon>Bacteria</taxon>
        <taxon>Pseudomonadati</taxon>
        <taxon>Campylobacterota</taxon>
        <taxon>Epsilonproteobacteria</taxon>
        <taxon>Campylobacterales</taxon>
        <taxon>Campylobacteraceae</taxon>
        <taxon>Campylobacter</taxon>
    </lineage>
</organism>
<gene>
    <name evidence="2" type="ORF">AJY60_02255</name>
    <name evidence="4" type="ORF">C3H42_08910</name>
    <name evidence="5" type="ORF">C3H48_06065</name>
    <name evidence="3" type="ORF">C3I27_09815</name>
    <name evidence="1" type="ORF">GFF90_09515</name>
</gene>